<feature type="compositionally biased region" description="Acidic residues" evidence="1">
    <location>
        <begin position="36"/>
        <end position="49"/>
    </location>
</feature>
<proteinExistence type="predicted"/>
<keyword evidence="3" id="KW-1185">Reference proteome</keyword>
<gene>
    <name evidence="2" type="ORF">N825_37385</name>
</gene>
<dbReference type="AlphaFoldDB" id="W9H6I6"/>
<evidence type="ECO:0000313" key="2">
    <source>
        <dbReference type="EMBL" id="EWY40406.1"/>
    </source>
</evidence>
<name>W9H6I6_9PROT</name>
<protein>
    <submittedName>
        <fullName evidence="2">Uncharacterized protein</fullName>
    </submittedName>
</protein>
<accession>W9H6I6</accession>
<reference evidence="2 3" key="1">
    <citation type="submission" date="2013-08" db="EMBL/GenBank/DDBJ databases">
        <title>The genome sequence of Skermanella stibiiresistens.</title>
        <authorList>
            <person name="Zhu W."/>
            <person name="Wang G."/>
        </authorList>
    </citation>
    <scope>NUCLEOTIDE SEQUENCE [LARGE SCALE GENOMIC DNA]</scope>
    <source>
        <strain evidence="2 3">SB22</strain>
    </source>
</reference>
<dbReference type="RefSeq" id="WP_037452371.1">
    <property type="nucleotide sequence ID" value="NZ_AVFL01000008.1"/>
</dbReference>
<dbReference type="EMBL" id="AVFL01000008">
    <property type="protein sequence ID" value="EWY40406.1"/>
    <property type="molecule type" value="Genomic_DNA"/>
</dbReference>
<dbReference type="OrthoDB" id="6119669at2"/>
<organism evidence="2 3">
    <name type="scientific">Skermanella stibiiresistens SB22</name>
    <dbReference type="NCBI Taxonomy" id="1385369"/>
    <lineage>
        <taxon>Bacteria</taxon>
        <taxon>Pseudomonadati</taxon>
        <taxon>Pseudomonadota</taxon>
        <taxon>Alphaproteobacteria</taxon>
        <taxon>Rhodospirillales</taxon>
        <taxon>Azospirillaceae</taxon>
        <taxon>Skermanella</taxon>
    </lineage>
</organism>
<evidence type="ECO:0000256" key="1">
    <source>
        <dbReference type="SAM" id="MobiDB-lite"/>
    </source>
</evidence>
<evidence type="ECO:0000313" key="3">
    <source>
        <dbReference type="Proteomes" id="UP000019486"/>
    </source>
</evidence>
<feature type="compositionally biased region" description="Basic and acidic residues" evidence="1">
    <location>
        <begin position="24"/>
        <end position="33"/>
    </location>
</feature>
<feature type="region of interest" description="Disordered" evidence="1">
    <location>
        <begin position="1"/>
        <end position="119"/>
    </location>
</feature>
<feature type="compositionally biased region" description="Pro residues" evidence="1">
    <location>
        <begin position="92"/>
        <end position="106"/>
    </location>
</feature>
<sequence length="163" mass="16781">MISSLGSMPTGGPQGGPPPSKPMTDTEKKKAQEILEQYDPENLSTDDMDAINSSLKEAGIRPSSDMKTMLEDAGFDAKALGERARETGGAGGPPPGGPPPGGPPPGGGGDQEATASNDQIKQLASILSQYDTNNLSDEDQSSISQKLTELGFSATKSKVSFSV</sequence>
<dbReference type="PATRIC" id="fig|1385369.3.peg.2781"/>
<comment type="caution">
    <text evidence="2">The sequence shown here is derived from an EMBL/GenBank/DDBJ whole genome shotgun (WGS) entry which is preliminary data.</text>
</comment>
<dbReference type="Proteomes" id="UP000019486">
    <property type="component" value="Unassembled WGS sequence"/>
</dbReference>
<feature type="compositionally biased region" description="Low complexity" evidence="1">
    <location>
        <begin position="1"/>
        <end position="11"/>
    </location>
</feature>